<evidence type="ECO:0000256" key="11">
    <source>
        <dbReference type="ARBA" id="ARBA00023004"/>
    </source>
</evidence>
<feature type="domain" description="Radical SAM core" evidence="17">
    <location>
        <begin position="282"/>
        <end position="522"/>
    </location>
</feature>
<feature type="region of interest" description="Disordered" evidence="15">
    <location>
        <begin position="1"/>
        <end position="74"/>
    </location>
</feature>
<dbReference type="GO" id="GO:0046872">
    <property type="term" value="F:metal ion binding"/>
    <property type="evidence" value="ECO:0007669"/>
    <property type="project" value="UniProtKB-KW"/>
</dbReference>
<dbReference type="NCBIfam" id="TIGR00089">
    <property type="entry name" value="MiaB/RimO family radical SAM methylthiotransferase"/>
    <property type="match status" value="1"/>
</dbReference>
<dbReference type="FunFam" id="3.80.30.20:FF:000002">
    <property type="entry name" value="threonylcarbamoyladenosine tRNA methylthiotransferase isoform X2"/>
    <property type="match status" value="1"/>
</dbReference>
<evidence type="ECO:0000256" key="10">
    <source>
        <dbReference type="ARBA" id="ARBA00022723"/>
    </source>
</evidence>
<dbReference type="OrthoDB" id="1730074at2759"/>
<evidence type="ECO:0000313" key="19">
    <source>
        <dbReference type="Proteomes" id="UP000019335"/>
    </source>
</evidence>
<dbReference type="Gene3D" id="3.40.50.12160">
    <property type="entry name" value="Methylthiotransferase, N-terminal domain"/>
    <property type="match status" value="1"/>
</dbReference>
<feature type="region of interest" description="Disordered" evidence="15">
    <location>
        <begin position="675"/>
        <end position="704"/>
    </location>
</feature>
<feature type="compositionally biased region" description="Polar residues" evidence="15">
    <location>
        <begin position="1"/>
        <end position="14"/>
    </location>
</feature>
<keyword evidence="10" id="KW-0479">Metal-binding</keyword>
<dbReference type="InterPro" id="IPR038135">
    <property type="entry name" value="Methylthiotransferase_N_sf"/>
</dbReference>
<dbReference type="Pfam" id="PF00919">
    <property type="entry name" value="UPF0004"/>
    <property type="match status" value="1"/>
</dbReference>
<evidence type="ECO:0000256" key="8">
    <source>
        <dbReference type="ARBA" id="ARBA00022691"/>
    </source>
</evidence>
<evidence type="ECO:0000256" key="13">
    <source>
        <dbReference type="ARBA" id="ARBA00031213"/>
    </source>
</evidence>
<feature type="compositionally biased region" description="Polar residues" evidence="15">
    <location>
        <begin position="733"/>
        <end position="750"/>
    </location>
</feature>
<dbReference type="SMART" id="SM00729">
    <property type="entry name" value="Elp3"/>
    <property type="match status" value="1"/>
</dbReference>
<dbReference type="GO" id="GO:0035598">
    <property type="term" value="F:tRNA (N(6)-L-threonylcarbamoyladenosine(37)-C(2))-methylthiotransferase activity"/>
    <property type="evidence" value="ECO:0007669"/>
    <property type="project" value="UniProtKB-EC"/>
</dbReference>
<organism evidence="18 19">
    <name type="scientific">Nannochloropsis gaditana</name>
    <dbReference type="NCBI Taxonomy" id="72520"/>
    <lineage>
        <taxon>Eukaryota</taxon>
        <taxon>Sar</taxon>
        <taxon>Stramenopiles</taxon>
        <taxon>Ochrophyta</taxon>
        <taxon>Eustigmatophyceae</taxon>
        <taxon>Eustigmatales</taxon>
        <taxon>Monodopsidaceae</taxon>
        <taxon>Nannochloropsis</taxon>
    </lineage>
</organism>
<dbReference type="InterPro" id="IPR020612">
    <property type="entry name" value="Methylthiotransferase_CS"/>
</dbReference>
<keyword evidence="12" id="KW-0411">Iron-sulfur</keyword>
<dbReference type="InterPro" id="IPR005839">
    <property type="entry name" value="Methylthiotransferase"/>
</dbReference>
<feature type="region of interest" description="Disordered" evidence="15">
    <location>
        <begin position="773"/>
        <end position="799"/>
    </location>
</feature>
<dbReference type="InterPro" id="IPR013848">
    <property type="entry name" value="Methylthiotransferase_N"/>
</dbReference>
<dbReference type="PROSITE" id="PS01278">
    <property type="entry name" value="MTTASE_RADICAL"/>
    <property type="match status" value="1"/>
</dbReference>
<evidence type="ECO:0000256" key="15">
    <source>
        <dbReference type="SAM" id="MobiDB-lite"/>
    </source>
</evidence>
<dbReference type="PROSITE" id="PS51449">
    <property type="entry name" value="MTTASE_N"/>
    <property type="match status" value="1"/>
</dbReference>
<dbReference type="SFLD" id="SFLDS00029">
    <property type="entry name" value="Radical_SAM"/>
    <property type="match status" value="1"/>
</dbReference>
<dbReference type="Proteomes" id="UP000019335">
    <property type="component" value="Chromosome 20"/>
</dbReference>
<keyword evidence="9" id="KW-0819">tRNA processing</keyword>
<dbReference type="PANTHER" id="PTHR11918">
    <property type="entry name" value="RADICAL SAM PROTEINS"/>
    <property type="match status" value="1"/>
</dbReference>
<keyword evidence="11" id="KW-0408">Iron</keyword>
<dbReference type="PROSITE" id="PS51918">
    <property type="entry name" value="RADICAL_SAM"/>
    <property type="match status" value="1"/>
</dbReference>
<evidence type="ECO:0000256" key="7">
    <source>
        <dbReference type="ARBA" id="ARBA00022679"/>
    </source>
</evidence>
<keyword evidence="6" id="KW-0004">4Fe-4S</keyword>
<evidence type="ECO:0000256" key="4">
    <source>
        <dbReference type="ARBA" id="ARBA00013273"/>
    </source>
</evidence>
<dbReference type="InterPro" id="IPR006466">
    <property type="entry name" value="MiaB-like_arc_euk"/>
</dbReference>
<sequence length="974" mass="104536">MPSGGDTSQCSISPTPDPQKSDSNGKHRHHRSKRRSAKAPVPPPPVDDIEELVTPDDWAQDSFRQPNPSASGLVILPRKILTKKSNIGTKASTSSKASEPTEEAPTTDGTSTGHKASQEADTMMTAGDGQASVPLPHSSSTSPELGVPGTQRLWVATFGCSHNVSDSEYMEGMLSSYGYTLVPEPERDTAALWLLNSCTVKNPSQQGVTNLIAKAQAQGKAVVVAGCVPQGDRNLAALEGCSLVGIAQIERVVEVVEQSLAGHVVRLLSKATLPRLDLPKVRKNPSVEIIPLSTGCLGACTYCKTRHARGKLGSYALEAIWERANQVLEEGEGVTEIWLSSEDTGAYGRDLEGAGGKESTMLPRLLTGLTDMLPPDVMLRVGMTNPPFILDQLESIATCLRHPNVFEFLHVPVQSGSNRVLTAMNREYTVEEFCLVVDTLRRLVPGMTVATDIICGFPGETEEDFQETLALVDKYKFAICNISQFYPRPGTPAAKMPKVPSQQVKDRSRRLTRLFESFNPYAGMEDTSGPVTVWFNRERSADGQHAVGHTKAYVKVLVPWEEGREGVVGQVRIVGVARWHVWGEMLSWKKIREPRRREGEKKSGEVVVRERKGGYPTRGRKERRERRGEGAGVSVAGKTRPATRVEGAKAGTTAWWWRWFPRLYPGVGSGNQTYGTEGSYTHRDSQQRNAVVEGNRGSEGEIVVKRESAERRKYSGGINNQIDQAAAILPASVPSSSTEKATVTTATSSEPPLGHEGEQGGEAMTAVRLSVASSRLPDKDRPEGDPSFSASASSSSSSTSSSIVAAATSSSLPSLFPHASHPTDGACLPSSLPVPHRRSGDISPAAVSTAQGGSEGGVRRREQAGHSSAVPRPHPHARQPSQASGKRSNVPEESGKAEVSGESLSANTSSTLSGGSTSFFSHFFLGGSSARLAPVSSMLWLTAKTEVTSVSFWALLALLCLISSWLAQLNGVLD</sequence>
<comment type="caution">
    <text evidence="18">The sequence shown here is derived from an EMBL/GenBank/DDBJ whole genome shotgun (WGS) entry which is preliminary data.</text>
</comment>
<comment type="cofactor">
    <cofactor evidence="1">
        <name>[4Fe-4S] cluster</name>
        <dbReference type="ChEBI" id="CHEBI:49883"/>
    </cofactor>
</comment>
<dbReference type="PANTHER" id="PTHR11918:SF45">
    <property type="entry name" value="THREONYLCARBAMOYLADENOSINE TRNA METHYLTHIOTRANSFERASE"/>
    <property type="match status" value="1"/>
</dbReference>
<feature type="compositionally biased region" description="Low complexity" evidence="15">
    <location>
        <begin position="787"/>
        <end position="799"/>
    </location>
</feature>
<evidence type="ECO:0000256" key="6">
    <source>
        <dbReference type="ARBA" id="ARBA00022485"/>
    </source>
</evidence>
<dbReference type="Gene3D" id="3.80.30.20">
    <property type="entry name" value="tm_1862 like domain"/>
    <property type="match status" value="1"/>
</dbReference>
<feature type="compositionally biased region" description="Basic residues" evidence="15">
    <location>
        <begin position="26"/>
        <end position="37"/>
    </location>
</feature>
<feature type="domain" description="MTTase N-terminal" evidence="16">
    <location>
        <begin position="151"/>
        <end position="261"/>
    </location>
</feature>
<dbReference type="FunFam" id="3.40.50.12160:FF:000009">
    <property type="entry name" value="threonylcarbamoyladenosine tRNA methylthiotransferase"/>
    <property type="match status" value="1"/>
</dbReference>
<dbReference type="InterPro" id="IPR058240">
    <property type="entry name" value="rSAM_sf"/>
</dbReference>
<reference evidence="18 19" key="1">
    <citation type="journal article" date="2014" name="Mol. Plant">
        <title>Chromosome Scale Genome Assembly and Transcriptome Profiling of Nannochloropsis gaditana in Nitrogen Depletion.</title>
        <authorList>
            <person name="Corteggiani Carpinelli E."/>
            <person name="Telatin A."/>
            <person name="Vitulo N."/>
            <person name="Forcato C."/>
            <person name="D'Angelo M."/>
            <person name="Schiavon R."/>
            <person name="Vezzi A."/>
            <person name="Giacometti G.M."/>
            <person name="Morosinotto T."/>
            <person name="Valle G."/>
        </authorList>
    </citation>
    <scope>NUCLEOTIDE SEQUENCE [LARGE SCALE GENOMIC DNA]</scope>
    <source>
        <strain evidence="18 19">B-31</strain>
    </source>
</reference>
<dbReference type="SFLD" id="SFLDG01082">
    <property type="entry name" value="B12-binding_domain_containing"/>
    <property type="match status" value="1"/>
</dbReference>
<evidence type="ECO:0000313" key="18">
    <source>
        <dbReference type="EMBL" id="EWM22891.1"/>
    </source>
</evidence>
<feature type="compositionally biased region" description="Polar residues" evidence="15">
    <location>
        <begin position="86"/>
        <end position="98"/>
    </location>
</feature>
<comment type="similarity">
    <text evidence="3">Belongs to the methylthiotransferase family. CDKAL1 subfamily.</text>
</comment>
<evidence type="ECO:0000256" key="9">
    <source>
        <dbReference type="ARBA" id="ARBA00022694"/>
    </source>
</evidence>
<evidence type="ECO:0000256" key="12">
    <source>
        <dbReference type="ARBA" id="ARBA00023014"/>
    </source>
</evidence>
<feature type="region of interest" description="Disordered" evidence="15">
    <location>
        <begin position="826"/>
        <end position="908"/>
    </location>
</feature>
<evidence type="ECO:0000259" key="16">
    <source>
        <dbReference type="PROSITE" id="PS51449"/>
    </source>
</evidence>
<name>W7TR00_9STRA</name>
<evidence type="ECO:0000256" key="14">
    <source>
        <dbReference type="ARBA" id="ARBA00051661"/>
    </source>
</evidence>
<dbReference type="GO" id="GO:0051539">
    <property type="term" value="F:4 iron, 4 sulfur cluster binding"/>
    <property type="evidence" value="ECO:0007669"/>
    <property type="project" value="UniProtKB-KW"/>
</dbReference>
<evidence type="ECO:0000256" key="5">
    <source>
        <dbReference type="ARBA" id="ARBA00018810"/>
    </source>
</evidence>
<evidence type="ECO:0000256" key="2">
    <source>
        <dbReference type="ARBA" id="ARBA00002399"/>
    </source>
</evidence>
<dbReference type="Pfam" id="PF04055">
    <property type="entry name" value="Radical_SAM"/>
    <property type="match status" value="1"/>
</dbReference>
<dbReference type="NCBIfam" id="TIGR01578">
    <property type="entry name" value="MiaB-like-B"/>
    <property type="match status" value="1"/>
</dbReference>
<keyword evidence="19" id="KW-1185">Reference proteome</keyword>
<protein>
    <recommendedName>
        <fullName evidence="5">Threonylcarbamoyladenosine tRNA methylthiotransferase</fullName>
        <ecNumber evidence="4">2.8.4.5</ecNumber>
    </recommendedName>
    <alternativeName>
        <fullName evidence="13">tRNA-t(6)A37 methylthiotransferase</fullName>
    </alternativeName>
</protein>
<comment type="function">
    <text evidence="2">Catalyzes the methylthiolation of N6-threonylcarbamoyladenosine (t(6)A), leading to the formation of 2-methylthio-N6-threonylcarbamoyladenosine (ms(2)t(6)A) at position 37 in tRNAs that read codons beginning with adenine.</text>
</comment>
<evidence type="ECO:0000256" key="1">
    <source>
        <dbReference type="ARBA" id="ARBA00001966"/>
    </source>
</evidence>
<dbReference type="InterPro" id="IPR007197">
    <property type="entry name" value="rSAM"/>
</dbReference>
<feature type="region of interest" description="Disordered" evidence="15">
    <location>
        <begin position="86"/>
        <end position="146"/>
    </location>
</feature>
<dbReference type="InterPro" id="IPR023404">
    <property type="entry name" value="rSAM_horseshoe"/>
</dbReference>
<feature type="region of interest" description="Disordered" evidence="15">
    <location>
        <begin position="731"/>
        <end position="761"/>
    </location>
</feature>
<feature type="region of interest" description="Disordered" evidence="15">
    <location>
        <begin position="594"/>
        <end position="646"/>
    </location>
</feature>
<proteinExistence type="inferred from homology"/>
<comment type="catalytic activity">
    <reaction evidence="14">
        <text>N(6)-L-threonylcarbamoyladenosine(37) in tRNA + (sulfur carrier)-SH + AH2 + 2 S-adenosyl-L-methionine = 2-methylsulfanyl-N(6)-L-threonylcarbamoyladenosine(37) in tRNA + (sulfur carrier)-H + 5'-deoxyadenosine + L-methionine + A + S-adenosyl-L-homocysteine + 2 H(+)</text>
        <dbReference type="Rhea" id="RHEA:37075"/>
        <dbReference type="Rhea" id="RHEA-COMP:10163"/>
        <dbReference type="Rhea" id="RHEA-COMP:11092"/>
        <dbReference type="Rhea" id="RHEA-COMP:14737"/>
        <dbReference type="Rhea" id="RHEA-COMP:14739"/>
        <dbReference type="ChEBI" id="CHEBI:13193"/>
        <dbReference type="ChEBI" id="CHEBI:15378"/>
        <dbReference type="ChEBI" id="CHEBI:17319"/>
        <dbReference type="ChEBI" id="CHEBI:17499"/>
        <dbReference type="ChEBI" id="CHEBI:29917"/>
        <dbReference type="ChEBI" id="CHEBI:57844"/>
        <dbReference type="ChEBI" id="CHEBI:57856"/>
        <dbReference type="ChEBI" id="CHEBI:59789"/>
        <dbReference type="ChEBI" id="CHEBI:64428"/>
        <dbReference type="ChEBI" id="CHEBI:74418"/>
        <dbReference type="ChEBI" id="CHEBI:74420"/>
        <dbReference type="EC" id="2.8.4.5"/>
    </reaction>
</comment>
<dbReference type="EMBL" id="AZIL01002039">
    <property type="protein sequence ID" value="EWM22891.1"/>
    <property type="molecule type" value="Genomic_DNA"/>
</dbReference>
<accession>W7TR00</accession>
<dbReference type="InterPro" id="IPR006638">
    <property type="entry name" value="Elp3/MiaA/NifB-like_rSAM"/>
</dbReference>
<keyword evidence="8" id="KW-0949">S-adenosyl-L-methionine</keyword>
<dbReference type="AlphaFoldDB" id="W7TR00"/>
<evidence type="ECO:0000256" key="3">
    <source>
        <dbReference type="ARBA" id="ARBA00008616"/>
    </source>
</evidence>
<keyword evidence="7" id="KW-0808">Transferase</keyword>
<gene>
    <name evidence="18" type="ORF">Naga_100160g5</name>
</gene>
<dbReference type="SUPFAM" id="SSF102114">
    <property type="entry name" value="Radical SAM enzymes"/>
    <property type="match status" value="1"/>
</dbReference>
<dbReference type="EC" id="2.8.4.5" evidence="4"/>
<feature type="compositionally biased region" description="Basic and acidic residues" evidence="15">
    <location>
        <begin position="595"/>
        <end position="613"/>
    </location>
</feature>
<dbReference type="GO" id="GO:0005783">
    <property type="term" value="C:endoplasmic reticulum"/>
    <property type="evidence" value="ECO:0007669"/>
    <property type="project" value="TreeGrafter"/>
</dbReference>
<evidence type="ECO:0000259" key="17">
    <source>
        <dbReference type="PROSITE" id="PS51918"/>
    </source>
</evidence>